<dbReference type="PIRSF" id="PIRSF035652">
    <property type="entry name" value="CHP02436"/>
    <property type="match status" value="1"/>
</dbReference>
<dbReference type="PANTHER" id="PTHR38471:SF2">
    <property type="entry name" value="FOUR HELIX BUNDLE PROTEIN"/>
    <property type="match status" value="1"/>
</dbReference>
<evidence type="ECO:0000313" key="2">
    <source>
        <dbReference type="Proteomes" id="UP000004671"/>
    </source>
</evidence>
<dbReference type="HOGENOM" id="CLU_129874_2_1_0"/>
<accession>H1XUZ5</accession>
<keyword evidence="2" id="KW-1185">Reference proteome</keyword>
<sequence length="117" mass="13369">MKADDLEKRLIDFSVKVINICKIMSEDYISRHLSVQLLRSATSVAANYGEARGAESRKDFVHKLRICLKELNETTIWLKIIEGSNFIEEKDIRILLSESKELQKIIGSSLSTLKQSK</sequence>
<proteinExistence type="predicted"/>
<dbReference type="OrthoDB" id="285993at2"/>
<dbReference type="InterPro" id="IPR036583">
    <property type="entry name" value="23S_rRNA_IVS_sf"/>
</dbReference>
<dbReference type="PANTHER" id="PTHR38471">
    <property type="entry name" value="FOUR HELIX BUNDLE PROTEIN"/>
    <property type="match status" value="1"/>
</dbReference>
<dbReference type="Pfam" id="PF05635">
    <property type="entry name" value="23S_rRNA_IVP"/>
    <property type="match status" value="1"/>
</dbReference>
<dbReference type="eggNOG" id="ENOG5032RWC">
    <property type="taxonomic scope" value="Bacteria"/>
</dbReference>
<evidence type="ECO:0000313" key="1">
    <source>
        <dbReference type="EMBL" id="EHO42828.1"/>
    </source>
</evidence>
<protein>
    <submittedName>
        <fullName evidence="1">CHP02436-containing protein</fullName>
    </submittedName>
</protein>
<dbReference type="PaxDb" id="880073-Calab_3224"/>
<dbReference type="RefSeq" id="WP_006930180.1">
    <property type="nucleotide sequence ID" value="NZ_CM001402.1"/>
</dbReference>
<dbReference type="SUPFAM" id="SSF158446">
    <property type="entry name" value="IVS-encoded protein-like"/>
    <property type="match status" value="1"/>
</dbReference>
<gene>
    <name evidence="1" type="ORF">Calab_3224</name>
</gene>
<name>H1XUZ5_CALAY</name>
<dbReference type="Proteomes" id="UP000004671">
    <property type="component" value="Chromosome"/>
</dbReference>
<dbReference type="NCBIfam" id="TIGR02436">
    <property type="entry name" value="four helix bundle protein"/>
    <property type="match status" value="1"/>
</dbReference>
<organism evidence="1 2">
    <name type="scientific">Caldithrix abyssi DSM 13497</name>
    <dbReference type="NCBI Taxonomy" id="880073"/>
    <lineage>
        <taxon>Bacteria</taxon>
        <taxon>Pseudomonadati</taxon>
        <taxon>Calditrichota</taxon>
        <taxon>Calditrichia</taxon>
        <taxon>Calditrichales</taxon>
        <taxon>Calditrichaceae</taxon>
        <taxon>Caldithrix</taxon>
    </lineage>
</organism>
<reference evidence="1 2" key="1">
    <citation type="submission" date="2011-09" db="EMBL/GenBank/DDBJ databases">
        <title>The permanent draft genome of Caldithrix abyssi DSM 13497.</title>
        <authorList>
            <consortium name="US DOE Joint Genome Institute (JGI-PGF)"/>
            <person name="Lucas S."/>
            <person name="Han J."/>
            <person name="Lapidus A."/>
            <person name="Bruce D."/>
            <person name="Goodwin L."/>
            <person name="Pitluck S."/>
            <person name="Peters L."/>
            <person name="Kyrpides N."/>
            <person name="Mavromatis K."/>
            <person name="Ivanova N."/>
            <person name="Mikhailova N."/>
            <person name="Chertkov O."/>
            <person name="Detter J.C."/>
            <person name="Tapia R."/>
            <person name="Han C."/>
            <person name="Land M."/>
            <person name="Hauser L."/>
            <person name="Markowitz V."/>
            <person name="Cheng J.-F."/>
            <person name="Hugenholtz P."/>
            <person name="Woyke T."/>
            <person name="Wu D."/>
            <person name="Spring S."/>
            <person name="Brambilla E."/>
            <person name="Klenk H.-P."/>
            <person name="Eisen J.A."/>
        </authorList>
    </citation>
    <scope>NUCLEOTIDE SEQUENCE [LARGE SCALE GENOMIC DNA]</scope>
    <source>
        <strain evidence="1 2">DSM 13497</strain>
    </source>
</reference>
<dbReference type="InterPro" id="IPR012657">
    <property type="entry name" value="23S_rRNA-intervening_sequence"/>
</dbReference>
<dbReference type="InParanoid" id="H1XUZ5"/>
<dbReference type="AlphaFoldDB" id="H1XUZ5"/>
<dbReference type="Gene3D" id="1.20.1440.60">
    <property type="entry name" value="23S rRNA-intervening sequence"/>
    <property type="match status" value="1"/>
</dbReference>
<dbReference type="EMBL" id="CM001402">
    <property type="protein sequence ID" value="EHO42828.1"/>
    <property type="molecule type" value="Genomic_DNA"/>
</dbReference>